<dbReference type="Pfam" id="PF00001">
    <property type="entry name" value="7tm_1"/>
    <property type="match status" value="1"/>
</dbReference>
<evidence type="ECO:0000256" key="8">
    <source>
        <dbReference type="ARBA" id="ARBA00023170"/>
    </source>
</evidence>
<feature type="transmembrane region" description="Helical" evidence="10">
    <location>
        <begin position="75"/>
        <end position="98"/>
    </location>
</feature>
<dbReference type="InterPro" id="IPR017452">
    <property type="entry name" value="GPCR_Rhodpsn_7TM"/>
</dbReference>
<keyword evidence="7 10" id="KW-0472">Membrane</keyword>
<evidence type="ECO:0000313" key="12">
    <source>
        <dbReference type="EMBL" id="CAH1959170.1"/>
    </source>
</evidence>
<dbReference type="AlphaFoldDB" id="A0A9P0NWF8"/>
<feature type="domain" description="G-protein coupled receptors family 1 profile" evidence="11">
    <location>
        <begin position="1"/>
        <end position="100"/>
    </location>
</feature>
<dbReference type="PANTHER" id="PTHR46925">
    <property type="entry name" value="G-PROTEIN COUPLED RECEPTOR TKR-1-RELATED"/>
    <property type="match status" value="1"/>
</dbReference>
<organism evidence="12 13">
    <name type="scientific">Acanthoscelides obtectus</name>
    <name type="common">Bean weevil</name>
    <name type="synonym">Bruchus obtectus</name>
    <dbReference type="NCBI Taxonomy" id="200917"/>
    <lineage>
        <taxon>Eukaryota</taxon>
        <taxon>Metazoa</taxon>
        <taxon>Ecdysozoa</taxon>
        <taxon>Arthropoda</taxon>
        <taxon>Hexapoda</taxon>
        <taxon>Insecta</taxon>
        <taxon>Pterygota</taxon>
        <taxon>Neoptera</taxon>
        <taxon>Endopterygota</taxon>
        <taxon>Coleoptera</taxon>
        <taxon>Polyphaga</taxon>
        <taxon>Cucujiformia</taxon>
        <taxon>Chrysomeloidea</taxon>
        <taxon>Chrysomelidae</taxon>
        <taxon>Bruchinae</taxon>
        <taxon>Bruchini</taxon>
        <taxon>Acanthoscelides</taxon>
    </lineage>
</organism>
<keyword evidence="8" id="KW-0675">Receptor</keyword>
<evidence type="ECO:0000256" key="5">
    <source>
        <dbReference type="ARBA" id="ARBA00022989"/>
    </source>
</evidence>
<dbReference type="OrthoDB" id="5981855at2759"/>
<evidence type="ECO:0000256" key="10">
    <source>
        <dbReference type="SAM" id="Phobius"/>
    </source>
</evidence>
<dbReference type="EMBL" id="CAKOFQ010006681">
    <property type="protein sequence ID" value="CAH1959170.1"/>
    <property type="molecule type" value="Genomic_DNA"/>
</dbReference>
<evidence type="ECO:0000256" key="3">
    <source>
        <dbReference type="ARBA" id="ARBA00022475"/>
    </source>
</evidence>
<protein>
    <recommendedName>
        <fullName evidence="11">G-protein coupled receptors family 1 profile domain-containing protein</fullName>
    </recommendedName>
</protein>
<proteinExistence type="inferred from homology"/>
<dbReference type="Gene3D" id="1.20.1070.10">
    <property type="entry name" value="Rhodopsin 7-helix transmembrane proteins"/>
    <property type="match status" value="1"/>
</dbReference>
<comment type="similarity">
    <text evidence="2">Belongs to the G-protein coupled receptor 1 family.</text>
</comment>
<keyword evidence="9" id="KW-0807">Transducer</keyword>
<gene>
    <name evidence="12" type="ORF">ACAOBT_LOCUS3045</name>
</gene>
<evidence type="ECO:0000256" key="4">
    <source>
        <dbReference type="ARBA" id="ARBA00022692"/>
    </source>
</evidence>
<evidence type="ECO:0000256" key="2">
    <source>
        <dbReference type="ARBA" id="ARBA00010663"/>
    </source>
</evidence>
<feature type="transmembrane region" description="Helical" evidence="10">
    <location>
        <begin position="21"/>
        <end position="44"/>
    </location>
</feature>
<name>A0A9P0NWF8_ACAOB</name>
<keyword evidence="4 10" id="KW-0812">Transmembrane</keyword>
<comment type="subcellular location">
    <subcellularLocation>
        <location evidence="1">Cell membrane</location>
        <topology evidence="1">Multi-pass membrane protein</topology>
    </subcellularLocation>
</comment>
<dbReference type="Proteomes" id="UP001152888">
    <property type="component" value="Unassembled WGS sequence"/>
</dbReference>
<keyword evidence="5 10" id="KW-1133">Transmembrane helix</keyword>
<keyword evidence="3" id="KW-1003">Cell membrane</keyword>
<dbReference type="InterPro" id="IPR001681">
    <property type="entry name" value="Neurokn_rcpt"/>
</dbReference>
<dbReference type="GO" id="GO:0005886">
    <property type="term" value="C:plasma membrane"/>
    <property type="evidence" value="ECO:0007669"/>
    <property type="project" value="UniProtKB-SubCell"/>
</dbReference>
<evidence type="ECO:0000256" key="7">
    <source>
        <dbReference type="ARBA" id="ARBA00023136"/>
    </source>
</evidence>
<sequence>MTRSYRYMAIIKPLQPRMGRKLTLLVALGTWLIGVLMGIPYLLYFTTYTIEEENNRILCYMEWPDGISNESYQEYIFNVVFLVVTYVVPILSMMFTYARIGLELWGSQSIGEITQRQMDNIKSKRRHIISGVIILNGSITHSRNCCSVSKVCYADKLGL</sequence>
<dbReference type="PROSITE" id="PS50262">
    <property type="entry name" value="G_PROTEIN_RECEP_F1_2"/>
    <property type="match status" value="1"/>
</dbReference>
<dbReference type="PANTHER" id="PTHR46925:SF2">
    <property type="entry name" value="G-PROTEIN COUPLED RECEPTOR TKR-1-RELATED"/>
    <property type="match status" value="1"/>
</dbReference>
<evidence type="ECO:0000313" key="13">
    <source>
        <dbReference type="Proteomes" id="UP001152888"/>
    </source>
</evidence>
<evidence type="ECO:0000256" key="6">
    <source>
        <dbReference type="ARBA" id="ARBA00023040"/>
    </source>
</evidence>
<evidence type="ECO:0000256" key="1">
    <source>
        <dbReference type="ARBA" id="ARBA00004651"/>
    </source>
</evidence>
<dbReference type="InterPro" id="IPR000276">
    <property type="entry name" value="GPCR_Rhodpsn"/>
</dbReference>
<keyword evidence="13" id="KW-1185">Reference proteome</keyword>
<keyword evidence="6" id="KW-0297">G-protein coupled receptor</keyword>
<reference evidence="12" key="1">
    <citation type="submission" date="2022-03" db="EMBL/GenBank/DDBJ databases">
        <authorList>
            <person name="Sayadi A."/>
        </authorList>
    </citation>
    <scope>NUCLEOTIDE SEQUENCE</scope>
</reference>
<dbReference type="GO" id="GO:0004995">
    <property type="term" value="F:tachykinin receptor activity"/>
    <property type="evidence" value="ECO:0007669"/>
    <property type="project" value="InterPro"/>
</dbReference>
<dbReference type="SUPFAM" id="SSF81321">
    <property type="entry name" value="Family A G protein-coupled receptor-like"/>
    <property type="match status" value="1"/>
</dbReference>
<comment type="caution">
    <text evidence="12">The sequence shown here is derived from an EMBL/GenBank/DDBJ whole genome shotgun (WGS) entry which is preliminary data.</text>
</comment>
<evidence type="ECO:0000259" key="11">
    <source>
        <dbReference type="PROSITE" id="PS50262"/>
    </source>
</evidence>
<accession>A0A9P0NWF8</accession>
<evidence type="ECO:0000256" key="9">
    <source>
        <dbReference type="ARBA" id="ARBA00023224"/>
    </source>
</evidence>